<comment type="caution">
    <text evidence="1">The sequence shown here is derived from an EMBL/GenBank/DDBJ whole genome shotgun (WGS) entry which is preliminary data.</text>
</comment>
<name>A0A059KLI6_9BURK</name>
<sequence length="131" mass="14124">MEAMLDGVPTMGGMGVLAADDEPEITYERKGDARLLFVGGVREPLPVVDRDNSLAQPEAVSAHIEAVADPDTPAHFTPERGDLVVVLPGMGVVIAFTVEGIESPTTISAYVRRFVLQRRDELDHLQPFKGA</sequence>
<keyword evidence="2" id="KW-1185">Reference proteome</keyword>
<proteinExistence type="predicted"/>
<dbReference type="EMBL" id="AZRA01000061">
    <property type="protein sequence ID" value="KDB52034.1"/>
    <property type="molecule type" value="Genomic_DNA"/>
</dbReference>
<gene>
    <name evidence="1" type="ORF">X805_24040</name>
</gene>
<protein>
    <submittedName>
        <fullName evidence="1">Uncharacterized protein</fullName>
    </submittedName>
</protein>
<dbReference type="STRING" id="34103.SAMN05421778_101336"/>
<reference evidence="1 2" key="1">
    <citation type="journal article" date="2014" name="FEMS Microbiol. Ecol.">
        <title>Sphaerotilus natans encrusted with nanoball-shaped Fe(III) oxide minerals formed by nitrate-reducing mixotrophic Fe(II) oxidation.</title>
        <authorList>
            <person name="Park S."/>
            <person name="Kim D.H."/>
            <person name="Lee J.H."/>
            <person name="Hur H.G."/>
        </authorList>
    </citation>
    <scope>NUCLEOTIDE SEQUENCE [LARGE SCALE GENOMIC DNA]</scope>
    <source>
        <strain evidence="1 2">DSM 6575</strain>
    </source>
</reference>
<evidence type="ECO:0000313" key="1">
    <source>
        <dbReference type="EMBL" id="KDB52034.1"/>
    </source>
</evidence>
<organism evidence="1 2">
    <name type="scientific">Sphaerotilus natans subsp. natans DSM 6575</name>
    <dbReference type="NCBI Taxonomy" id="1286631"/>
    <lineage>
        <taxon>Bacteria</taxon>
        <taxon>Pseudomonadati</taxon>
        <taxon>Pseudomonadota</taxon>
        <taxon>Betaproteobacteria</taxon>
        <taxon>Burkholderiales</taxon>
        <taxon>Sphaerotilaceae</taxon>
        <taxon>Sphaerotilus</taxon>
    </lineage>
</organism>
<accession>A0A059KLI6</accession>
<evidence type="ECO:0000313" key="2">
    <source>
        <dbReference type="Proteomes" id="UP000026714"/>
    </source>
</evidence>
<dbReference type="AlphaFoldDB" id="A0A059KLI6"/>
<dbReference type="Proteomes" id="UP000026714">
    <property type="component" value="Unassembled WGS sequence"/>
</dbReference>